<evidence type="ECO:0000313" key="4">
    <source>
        <dbReference type="Proteomes" id="UP000325787"/>
    </source>
</evidence>
<organism evidence="3 4">
    <name type="scientific">Saccharothrix syringae</name>
    <name type="common">Nocardiopsis syringae</name>
    <dbReference type="NCBI Taxonomy" id="103733"/>
    <lineage>
        <taxon>Bacteria</taxon>
        <taxon>Bacillati</taxon>
        <taxon>Actinomycetota</taxon>
        <taxon>Actinomycetes</taxon>
        <taxon>Pseudonocardiales</taxon>
        <taxon>Pseudonocardiaceae</taxon>
        <taxon>Saccharothrix</taxon>
    </lineage>
</organism>
<dbReference type="KEGG" id="ssyi:EKG83_16545"/>
<dbReference type="Pfam" id="PF11239">
    <property type="entry name" value="DUF3040"/>
    <property type="match status" value="1"/>
</dbReference>
<evidence type="ECO:0000256" key="2">
    <source>
        <dbReference type="SAM" id="Phobius"/>
    </source>
</evidence>
<dbReference type="EMBL" id="CP034550">
    <property type="protein sequence ID" value="QFZ18843.1"/>
    <property type="molecule type" value="Genomic_DNA"/>
</dbReference>
<keyword evidence="2" id="KW-0812">Transmembrane</keyword>
<dbReference type="Proteomes" id="UP000325787">
    <property type="component" value="Chromosome"/>
</dbReference>
<keyword evidence="2" id="KW-0472">Membrane</keyword>
<dbReference type="InterPro" id="IPR021401">
    <property type="entry name" value="DUF3040"/>
</dbReference>
<dbReference type="OrthoDB" id="3700872at2"/>
<gene>
    <name evidence="3" type="ORF">EKG83_16545</name>
</gene>
<sequence length="130" mass="13747">MAGVGRVDGRLPVEPGAIPREAPVAPRPDAETPTAPRRWIVLSERDREALLDIERRLTADDPDFERSFRALDEVAPARRPRPASVVAAAAAVLAVVVLAAGSPTGALAYAVIAGLVWLVRDLPDTPAQDG</sequence>
<keyword evidence="4" id="KW-1185">Reference proteome</keyword>
<reference evidence="4" key="1">
    <citation type="journal article" date="2021" name="Curr. Microbiol.">
        <title>Complete genome of nocamycin-producing strain Saccharothrix syringae NRRL B-16468 reveals the biosynthetic potential for secondary metabolites.</title>
        <authorList>
            <person name="Mo X."/>
            <person name="Yang S."/>
        </authorList>
    </citation>
    <scope>NUCLEOTIDE SEQUENCE [LARGE SCALE GENOMIC DNA]</scope>
    <source>
        <strain evidence="4">ATCC 51364 / DSM 43886 / JCM 6844 / KCTC 9398 / NBRC 14523 / NRRL B-16468 / INA 2240</strain>
    </source>
</reference>
<protein>
    <submittedName>
        <fullName evidence="3">DUF3040 domain-containing protein</fullName>
    </submittedName>
</protein>
<proteinExistence type="predicted"/>
<dbReference type="AlphaFoldDB" id="A0A5Q0GY73"/>
<keyword evidence="2" id="KW-1133">Transmembrane helix</keyword>
<evidence type="ECO:0000313" key="3">
    <source>
        <dbReference type="EMBL" id="QFZ18843.1"/>
    </source>
</evidence>
<accession>A0A5Q0GY73</accession>
<feature type="region of interest" description="Disordered" evidence="1">
    <location>
        <begin position="1"/>
        <end position="35"/>
    </location>
</feature>
<feature type="transmembrane region" description="Helical" evidence="2">
    <location>
        <begin position="85"/>
        <end position="118"/>
    </location>
</feature>
<evidence type="ECO:0000256" key="1">
    <source>
        <dbReference type="SAM" id="MobiDB-lite"/>
    </source>
</evidence>
<name>A0A5Q0GY73_SACSY</name>